<dbReference type="InterPro" id="IPR005302">
    <property type="entry name" value="MoCF_Sase_C"/>
</dbReference>
<accession>A0A286UST7</accession>
<feature type="region of interest" description="Disordered" evidence="6">
    <location>
        <begin position="483"/>
        <end position="531"/>
    </location>
</feature>
<dbReference type="InterPro" id="IPR005303">
    <property type="entry name" value="MOCOS_middle"/>
</dbReference>
<dbReference type="InterPro" id="IPR018200">
    <property type="entry name" value="USP_CS"/>
</dbReference>
<feature type="region of interest" description="Disordered" evidence="6">
    <location>
        <begin position="842"/>
        <end position="889"/>
    </location>
</feature>
<comment type="caution">
    <text evidence="9">The sequence shown here is derived from an EMBL/GenBank/DDBJ whole genome shotgun (WGS) entry which is preliminary data.</text>
</comment>
<feature type="compositionally biased region" description="Low complexity" evidence="6">
    <location>
        <begin position="935"/>
        <end position="964"/>
    </location>
</feature>
<dbReference type="InterPro" id="IPR050164">
    <property type="entry name" value="Peptidase_C19"/>
</dbReference>
<dbReference type="Proteomes" id="UP000217199">
    <property type="component" value="Unassembled WGS sequence"/>
</dbReference>
<comment type="similarity">
    <text evidence="2">Belongs to the peptidase C19 family.</text>
</comment>
<dbReference type="GO" id="GO:0016579">
    <property type="term" value="P:protein deubiquitination"/>
    <property type="evidence" value="ECO:0007669"/>
    <property type="project" value="InterPro"/>
</dbReference>
<dbReference type="GO" id="GO:0005634">
    <property type="term" value="C:nucleus"/>
    <property type="evidence" value="ECO:0007669"/>
    <property type="project" value="TreeGrafter"/>
</dbReference>
<dbReference type="Gene3D" id="3.90.70.10">
    <property type="entry name" value="Cysteine proteinases"/>
    <property type="match status" value="1"/>
</dbReference>
<feature type="compositionally biased region" description="Basic residues" evidence="6">
    <location>
        <begin position="1090"/>
        <end position="1102"/>
    </location>
</feature>
<dbReference type="AlphaFoldDB" id="A0A286UST7"/>
<organism evidence="9 10">
    <name type="scientific">Pyrrhoderma noxium</name>
    <dbReference type="NCBI Taxonomy" id="2282107"/>
    <lineage>
        <taxon>Eukaryota</taxon>
        <taxon>Fungi</taxon>
        <taxon>Dikarya</taxon>
        <taxon>Basidiomycota</taxon>
        <taxon>Agaricomycotina</taxon>
        <taxon>Agaricomycetes</taxon>
        <taxon>Hymenochaetales</taxon>
        <taxon>Hymenochaetaceae</taxon>
        <taxon>Pyrrhoderma</taxon>
    </lineage>
</organism>
<keyword evidence="10" id="KW-1185">Reference proteome</keyword>
<dbReference type="STRING" id="2282107.A0A286UST7"/>
<evidence type="ECO:0000256" key="3">
    <source>
        <dbReference type="ARBA" id="ARBA00012759"/>
    </source>
</evidence>
<feature type="compositionally biased region" description="Polar residues" evidence="6">
    <location>
        <begin position="1186"/>
        <end position="1210"/>
    </location>
</feature>
<evidence type="ECO:0000256" key="2">
    <source>
        <dbReference type="ARBA" id="ARBA00009085"/>
    </source>
</evidence>
<evidence type="ECO:0000259" key="7">
    <source>
        <dbReference type="PROSITE" id="PS50235"/>
    </source>
</evidence>
<dbReference type="GO" id="GO:0030170">
    <property type="term" value="F:pyridoxal phosphate binding"/>
    <property type="evidence" value="ECO:0007669"/>
    <property type="project" value="InterPro"/>
</dbReference>
<dbReference type="InterPro" id="IPR001394">
    <property type="entry name" value="Peptidase_C19_UCH"/>
</dbReference>
<reference evidence="9 10" key="1">
    <citation type="journal article" date="2017" name="Mol. Ecol.">
        <title>Comparative and population genomic landscape of Phellinus noxius: A hypervariable fungus causing root rot in trees.</title>
        <authorList>
            <person name="Chung C.L."/>
            <person name="Lee T.J."/>
            <person name="Akiba M."/>
            <person name="Lee H.H."/>
            <person name="Kuo T.H."/>
            <person name="Liu D."/>
            <person name="Ke H.M."/>
            <person name="Yokoi T."/>
            <person name="Roa M.B."/>
            <person name="Lu M.J."/>
            <person name="Chang Y.Y."/>
            <person name="Ann P.J."/>
            <person name="Tsai J.N."/>
            <person name="Chen C.Y."/>
            <person name="Tzean S.S."/>
            <person name="Ota Y."/>
            <person name="Hattori T."/>
            <person name="Sahashi N."/>
            <person name="Liou R.F."/>
            <person name="Kikuchi T."/>
            <person name="Tsai I.J."/>
        </authorList>
    </citation>
    <scope>NUCLEOTIDE SEQUENCE [LARGE SCALE GENOMIC DNA]</scope>
    <source>
        <strain evidence="9 10">FFPRI411160</strain>
    </source>
</reference>
<feature type="compositionally biased region" description="Basic and acidic residues" evidence="6">
    <location>
        <begin position="1173"/>
        <end position="1182"/>
    </location>
</feature>
<evidence type="ECO:0000313" key="9">
    <source>
        <dbReference type="EMBL" id="PAV22641.1"/>
    </source>
</evidence>
<gene>
    <name evidence="9" type="ORF">PNOK_0259800</name>
</gene>
<feature type="domain" description="USP" evidence="7">
    <location>
        <begin position="443"/>
        <end position="827"/>
    </location>
</feature>
<dbReference type="GO" id="GO:0030151">
    <property type="term" value="F:molybdenum ion binding"/>
    <property type="evidence" value="ECO:0007669"/>
    <property type="project" value="InterPro"/>
</dbReference>
<feature type="compositionally biased region" description="Low complexity" evidence="6">
    <location>
        <begin position="484"/>
        <end position="498"/>
    </location>
</feature>
<feature type="region of interest" description="Disordered" evidence="6">
    <location>
        <begin position="599"/>
        <end position="626"/>
    </location>
</feature>
<dbReference type="PROSITE" id="PS50235">
    <property type="entry name" value="USP_3"/>
    <property type="match status" value="1"/>
</dbReference>
<dbReference type="PANTHER" id="PTHR24006:SF733">
    <property type="entry name" value="RE52890P"/>
    <property type="match status" value="1"/>
</dbReference>
<dbReference type="Pfam" id="PF00443">
    <property type="entry name" value="UCH"/>
    <property type="match status" value="1"/>
</dbReference>
<feature type="compositionally biased region" description="Polar residues" evidence="6">
    <location>
        <begin position="1111"/>
        <end position="1137"/>
    </location>
</feature>
<evidence type="ECO:0000313" key="10">
    <source>
        <dbReference type="Proteomes" id="UP000217199"/>
    </source>
</evidence>
<dbReference type="PANTHER" id="PTHR24006">
    <property type="entry name" value="UBIQUITIN CARBOXYL-TERMINAL HYDROLASE"/>
    <property type="match status" value="1"/>
</dbReference>
<comment type="catalytic activity">
    <reaction evidence="1">
        <text>Thiol-dependent hydrolysis of ester, thioester, amide, peptide and isopeptide bonds formed by the C-terminal Gly of ubiquitin (a 76-residue protein attached to proteins as an intracellular targeting signal).</text>
        <dbReference type="EC" id="3.4.19.12"/>
    </reaction>
</comment>
<sequence>MTIPTLNELVHFKLFGTNATSVDLICILAAASIFWFLHAKKAQKPHVSSRQNNDLFSERSEDHDPLENCKFENVRVTKLLIHPIKSCRGTSVLEANYNEEGLEFDRKLAIIDANTHRVITARERSKMVLIHPRINPDESDFDGGRIDITFPEDSGCKDFAIPLNPCKETLETWTRLENIELWGQNDLDGYICQSIRQETRDVPSRTLSQFLGCEVLLVLKGPRPRSCSPTTDFPSLSANTFYQDGYPLLVASEESLIAVQERLRGEVGKQGVAARWSSDDLVMERFRPNIVIGGAGVPWAEDTWERIQVGANTSDISLVSKCTRCLLPNVDPDTGVRDAAVPYKVLMKFRSGKDPARLSKPCFGCNGVPSGNGVIRCPPYPPVACLCHRPPTACGRRSRCVMALAKWMGFGSSQSPASSQNIEAQTSNHAKTTTISKLECKQFGFENFGNTCYVNSVLQALYFCYPFRKLVEHVADKSNPYVLSTHSVPSSSPTPSNPRAKNARKPSSAEMNNGVGVNDASSSGGPPIPPAPPTMFSALRALFMHISGNTLDKGVIAPKAFVEKLKKENELFRSQMHQDAHELLIFLLNKIAEDLEDEARNSRSGSSGEDLSSSVTSSGPSTRGTMCSSAHSTLVHDIFEGVLTSETRCLTCETVSSRDEAFLDLSIDIERNSSVTACLRQFSASEMLCQRNKFFCDSCCGLQEAEKRMKIKRLPNVLALHLKRFKYQDDVGKYIKLGYRVAFPLELRLFNTVDDAQDPDRLYELFAIVVHIGNGPHHGHYIAIIKSNGLWLVFDDDTVDVIKESDISKYFGDTNNGCAYVLFYQAVDLDLQALGLKEDEAPVSESVSESTDTQAPLLPPGLTHEGDSDTSEIAPATPGSPAMIPVPTIVPGSPSPLTVIIPLQKYRQQYQLMSRHQLKQSAQDACSPPIPPIPLSAISSPQVSNENSQASTSTTSPAPTVNTSLVRSPKEKSSGWFSRKRSLRPEKEKQSDHLKQPFITHDRKEGHDTTSSNGTFTGTTSSTSSRVPHVPNGSPFLNASASTSETPSLHLLTSEPEQMPTTSENHTPAPVQNGYPSQSVPPSSANHASHPLHHIHLPGHKKSQPDLPSPIRSSMKTPKRPSTANAVLSSSSRGTFRSHTDDTNIPVPPLPSNMQGVSAPVPRHRSAMNDPSISREERDRRRFSSHVTSTPPSSMPTKRSSRKLSFSSVLPSFVRKDRDKEKHHKNGDISNGPLSPTPKVVSQPMFPSYSVSGRM</sequence>
<evidence type="ECO:0000259" key="8">
    <source>
        <dbReference type="PROSITE" id="PS51340"/>
    </source>
</evidence>
<dbReference type="InterPro" id="IPR038765">
    <property type="entry name" value="Papain-like_cys_pep_sf"/>
</dbReference>
<evidence type="ECO:0000256" key="6">
    <source>
        <dbReference type="SAM" id="MobiDB-lite"/>
    </source>
</evidence>
<dbReference type="InParanoid" id="A0A286UST7"/>
<dbReference type="GO" id="GO:0006508">
    <property type="term" value="P:proteolysis"/>
    <property type="evidence" value="ECO:0007669"/>
    <property type="project" value="UniProtKB-KW"/>
</dbReference>
<feature type="compositionally biased region" description="Basic and acidic residues" evidence="6">
    <location>
        <begin position="983"/>
        <end position="1008"/>
    </location>
</feature>
<proteinExistence type="inferred from homology"/>
<dbReference type="GO" id="GO:0004843">
    <property type="term" value="F:cysteine-type deubiquitinase activity"/>
    <property type="evidence" value="ECO:0007669"/>
    <property type="project" value="UniProtKB-EC"/>
</dbReference>
<protein>
    <recommendedName>
        <fullName evidence="3">ubiquitinyl hydrolase 1</fullName>
        <ecNumber evidence="3">3.4.19.12</ecNumber>
    </recommendedName>
</protein>
<dbReference type="GO" id="GO:0005829">
    <property type="term" value="C:cytosol"/>
    <property type="evidence" value="ECO:0007669"/>
    <property type="project" value="TreeGrafter"/>
</dbReference>
<feature type="compositionally biased region" description="Polar residues" evidence="6">
    <location>
        <begin position="1035"/>
        <end position="1047"/>
    </location>
</feature>
<dbReference type="PROSITE" id="PS00973">
    <property type="entry name" value="USP_2"/>
    <property type="match status" value="1"/>
</dbReference>
<keyword evidence="4" id="KW-0645">Protease</keyword>
<dbReference type="Pfam" id="PF03476">
    <property type="entry name" value="MOSC_N"/>
    <property type="match status" value="1"/>
</dbReference>
<feature type="compositionally biased region" description="Low complexity" evidence="6">
    <location>
        <begin position="1009"/>
        <end position="1025"/>
    </location>
</feature>
<evidence type="ECO:0000256" key="4">
    <source>
        <dbReference type="ARBA" id="ARBA00022670"/>
    </source>
</evidence>
<keyword evidence="5" id="KW-0378">Hydrolase</keyword>
<evidence type="ECO:0000256" key="1">
    <source>
        <dbReference type="ARBA" id="ARBA00000707"/>
    </source>
</evidence>
<dbReference type="CDD" id="cd02663">
    <property type="entry name" value="Peptidase_C19G"/>
    <property type="match status" value="1"/>
</dbReference>
<feature type="domain" description="MOSC" evidence="8">
    <location>
        <begin position="205"/>
        <end position="382"/>
    </location>
</feature>
<dbReference type="OrthoDB" id="27652at2759"/>
<name>A0A286UST7_9AGAM</name>
<feature type="compositionally biased region" description="Low complexity" evidence="6">
    <location>
        <begin position="602"/>
        <end position="625"/>
    </location>
</feature>
<dbReference type="InterPro" id="IPR028889">
    <property type="entry name" value="USP"/>
</dbReference>
<dbReference type="PROSITE" id="PS00972">
    <property type="entry name" value="USP_1"/>
    <property type="match status" value="1"/>
</dbReference>
<dbReference type="SUPFAM" id="SSF54001">
    <property type="entry name" value="Cysteine proteinases"/>
    <property type="match status" value="1"/>
</dbReference>
<dbReference type="EC" id="3.4.19.12" evidence="3"/>
<feature type="compositionally biased region" description="Polar residues" evidence="6">
    <location>
        <begin position="1074"/>
        <end position="1087"/>
    </location>
</feature>
<feature type="region of interest" description="Disordered" evidence="6">
    <location>
        <begin position="919"/>
        <end position="1255"/>
    </location>
</feature>
<dbReference type="SUPFAM" id="SSF141673">
    <property type="entry name" value="MOSC N-terminal domain-like"/>
    <property type="match status" value="1"/>
</dbReference>
<feature type="compositionally biased region" description="Polar residues" evidence="6">
    <location>
        <begin position="1055"/>
        <end position="1066"/>
    </location>
</feature>
<dbReference type="PROSITE" id="PS51340">
    <property type="entry name" value="MOSC"/>
    <property type="match status" value="1"/>
</dbReference>
<dbReference type="Pfam" id="PF03473">
    <property type="entry name" value="MOSC"/>
    <property type="match status" value="1"/>
</dbReference>
<feature type="compositionally biased region" description="Polar residues" evidence="6">
    <location>
        <begin position="845"/>
        <end position="854"/>
    </location>
</feature>
<dbReference type="EMBL" id="NBII01000002">
    <property type="protein sequence ID" value="PAV22641.1"/>
    <property type="molecule type" value="Genomic_DNA"/>
</dbReference>
<evidence type="ECO:0000256" key="5">
    <source>
        <dbReference type="ARBA" id="ARBA00022801"/>
    </source>
</evidence>